<name>A0A023EBA2_AEDAL</name>
<evidence type="ECO:0000313" key="3">
    <source>
        <dbReference type="EnsemblMetazoa" id="AALFPA23_009920.P13745"/>
    </source>
</evidence>
<reference evidence="3" key="3">
    <citation type="submission" date="2025-05" db="UniProtKB">
        <authorList>
            <consortium name="EnsemblMetazoa"/>
        </authorList>
    </citation>
    <scope>IDENTIFICATION</scope>
    <source>
        <strain evidence="3">Foshan</strain>
    </source>
</reference>
<gene>
    <name evidence="3" type="primary">109622804</name>
</gene>
<dbReference type="OrthoDB" id="2129233at2759"/>
<dbReference type="OMA" id="GARYCGY"/>
<keyword evidence="1" id="KW-0732">Signal</keyword>
<dbReference type="EMBL" id="GAPW01006676">
    <property type="protein sequence ID" value="JAC06922.1"/>
    <property type="molecule type" value="mRNA"/>
</dbReference>
<organism evidence="2">
    <name type="scientific">Aedes albopictus</name>
    <name type="common">Asian tiger mosquito</name>
    <name type="synonym">Stegomyia albopicta</name>
    <dbReference type="NCBI Taxonomy" id="7160"/>
    <lineage>
        <taxon>Eukaryota</taxon>
        <taxon>Metazoa</taxon>
        <taxon>Ecdysozoa</taxon>
        <taxon>Arthropoda</taxon>
        <taxon>Hexapoda</taxon>
        <taxon>Insecta</taxon>
        <taxon>Pterygota</taxon>
        <taxon>Neoptera</taxon>
        <taxon>Endopterygota</taxon>
        <taxon>Diptera</taxon>
        <taxon>Nematocera</taxon>
        <taxon>Culicoidea</taxon>
        <taxon>Culicidae</taxon>
        <taxon>Culicinae</taxon>
        <taxon>Aedini</taxon>
        <taxon>Aedes</taxon>
        <taxon>Stegomyia</taxon>
    </lineage>
</organism>
<accession>A0A023EBA2</accession>
<keyword evidence="4" id="KW-1185">Reference proteome</keyword>
<evidence type="ECO:0000313" key="4">
    <source>
        <dbReference type="Proteomes" id="UP000069940"/>
    </source>
</evidence>
<dbReference type="KEGG" id="aalb:109622804"/>
<dbReference type="EMBL" id="GAPW01006675">
    <property type="protein sequence ID" value="JAC06923.1"/>
    <property type="molecule type" value="mRNA"/>
</dbReference>
<reference evidence="2" key="1">
    <citation type="journal article" date="2014" name="PLoS Negl. Trop. Dis.">
        <title>Identification and characterization of seminal fluid proteins in the Asian tiger mosquito, Aedes albopictus.</title>
        <authorList>
            <person name="Boes K.E."/>
            <person name="Ribeiro J.M."/>
            <person name="Wong A."/>
            <person name="Harrington L.C."/>
            <person name="Wolfner M.F."/>
            <person name="Sirot L.K."/>
        </authorList>
    </citation>
    <scope>NUCLEOTIDE SEQUENCE</scope>
    <source>
        <tissue evidence="2">Reproductive organs</tissue>
    </source>
</reference>
<feature type="chain" id="PRO_5007367823" evidence="1">
    <location>
        <begin position="23"/>
        <end position="85"/>
    </location>
</feature>
<dbReference type="VEuPathDB" id="VectorBase:AALFPA_049244"/>
<dbReference type="EnsemblMetazoa" id="AALFPA23_009920.R13745">
    <property type="protein sequence ID" value="AALFPA23_009920.P13745"/>
    <property type="gene ID" value="AALFPA23_009920"/>
</dbReference>
<dbReference type="VEuPathDB" id="VectorBase:AALC636_034441"/>
<evidence type="ECO:0000256" key="1">
    <source>
        <dbReference type="SAM" id="SignalP"/>
    </source>
</evidence>
<feature type="signal peptide" evidence="1">
    <location>
        <begin position="1"/>
        <end position="22"/>
    </location>
</feature>
<dbReference type="Proteomes" id="UP000069940">
    <property type="component" value="Unassembled WGS sequence"/>
</dbReference>
<dbReference type="AlphaFoldDB" id="A0A023EBA2"/>
<protein>
    <submittedName>
        <fullName evidence="2 3">Putative secreted protein</fullName>
    </submittedName>
</protein>
<sequence length="85" mass="9126">MKQQTVCILLALVLVSAAYTDALVFVYAKTCAACKAYGARSCGYGYIHSKGYVSCDGANSIASCSDCQRRFGRCRQSAITECYIG</sequence>
<dbReference type="VEuPathDB" id="VectorBase:AALF001757"/>
<reference evidence="4" key="2">
    <citation type="journal article" date="2015" name="Proc. Natl. Acad. Sci. U.S.A.">
        <title>Genome sequence of the Asian Tiger mosquito, Aedes albopictus, reveals insights into its biology, genetics, and evolution.</title>
        <authorList>
            <person name="Chen X.G."/>
            <person name="Jiang X."/>
            <person name="Gu J."/>
            <person name="Xu M."/>
            <person name="Wu Y."/>
            <person name="Deng Y."/>
            <person name="Zhang C."/>
            <person name="Bonizzoni M."/>
            <person name="Dermauw W."/>
            <person name="Vontas J."/>
            <person name="Armbruster P."/>
            <person name="Huang X."/>
            <person name="Yang Y."/>
            <person name="Zhang H."/>
            <person name="He W."/>
            <person name="Peng H."/>
            <person name="Liu Y."/>
            <person name="Wu K."/>
            <person name="Chen J."/>
            <person name="Lirakis M."/>
            <person name="Topalis P."/>
            <person name="Van Leeuwen T."/>
            <person name="Hall A.B."/>
            <person name="Jiang X."/>
            <person name="Thorpe C."/>
            <person name="Mueller R.L."/>
            <person name="Sun C."/>
            <person name="Waterhouse R.M."/>
            <person name="Yan G."/>
            <person name="Tu Z.J."/>
            <person name="Fang X."/>
            <person name="James A.A."/>
        </authorList>
    </citation>
    <scope>NUCLEOTIDE SEQUENCE [LARGE SCALE GENOMIC DNA]</scope>
    <source>
        <strain evidence="4">Foshan</strain>
    </source>
</reference>
<dbReference type="EMBL" id="GAPW01006678">
    <property type="protein sequence ID" value="JAC06920.1"/>
    <property type="molecule type" value="mRNA"/>
</dbReference>
<proteinExistence type="evidence at transcript level"/>
<dbReference type="VEuPathDB" id="VectorBase:AALC636_008571"/>
<evidence type="ECO:0000313" key="2">
    <source>
        <dbReference type="EMBL" id="JAC06922.1"/>
    </source>
</evidence>